<dbReference type="EMBL" id="GL377303">
    <property type="protein sequence ID" value="EFJ00726.1"/>
    <property type="molecule type" value="Genomic_DNA"/>
</dbReference>
<evidence type="ECO:0000256" key="5">
    <source>
        <dbReference type="SAM" id="MobiDB-lite"/>
    </source>
</evidence>
<dbReference type="InterPro" id="IPR011701">
    <property type="entry name" value="MFS"/>
</dbReference>
<feature type="transmembrane region" description="Helical" evidence="6">
    <location>
        <begin position="392"/>
        <end position="411"/>
    </location>
</feature>
<feature type="transmembrane region" description="Helical" evidence="6">
    <location>
        <begin position="417"/>
        <end position="444"/>
    </location>
</feature>
<dbReference type="FunFam" id="1.20.1250.20:FF:000082">
    <property type="entry name" value="MFS multidrug transporter, putative"/>
    <property type="match status" value="1"/>
</dbReference>
<feature type="transmembrane region" description="Helical" evidence="6">
    <location>
        <begin position="151"/>
        <end position="169"/>
    </location>
</feature>
<protein>
    <recommendedName>
        <fullName evidence="7">Major facilitator superfamily (MFS) profile domain-containing protein</fullName>
    </recommendedName>
</protein>
<dbReference type="eggNOG" id="KOG0255">
    <property type="taxonomic scope" value="Eukaryota"/>
</dbReference>
<gene>
    <name evidence="8" type="ORF">SCHCODRAFT_50448</name>
</gene>
<reference evidence="8 9" key="1">
    <citation type="journal article" date="2010" name="Nat. Biotechnol.">
        <title>Genome sequence of the model mushroom Schizophyllum commune.</title>
        <authorList>
            <person name="Ohm R.A."/>
            <person name="de Jong J.F."/>
            <person name="Lugones L.G."/>
            <person name="Aerts A."/>
            <person name="Kothe E."/>
            <person name="Stajich J.E."/>
            <person name="de Vries R.P."/>
            <person name="Record E."/>
            <person name="Levasseur A."/>
            <person name="Baker S.E."/>
            <person name="Bartholomew K.A."/>
            <person name="Coutinho P.M."/>
            <person name="Erdmann S."/>
            <person name="Fowler T.J."/>
            <person name="Gathman A.C."/>
            <person name="Lombard V."/>
            <person name="Henrissat B."/>
            <person name="Knabe N."/>
            <person name="Kuees U."/>
            <person name="Lilly W.W."/>
            <person name="Lindquist E."/>
            <person name="Lucas S."/>
            <person name="Magnuson J.K."/>
            <person name="Piumi F."/>
            <person name="Raudaskoski M."/>
            <person name="Salamov A."/>
            <person name="Schmutz J."/>
            <person name="Schwarze F.W.M.R."/>
            <person name="vanKuyk P.A."/>
            <person name="Horton J.S."/>
            <person name="Grigoriev I.V."/>
            <person name="Woesten H.A.B."/>
        </authorList>
    </citation>
    <scope>NUCLEOTIDE SEQUENCE [LARGE SCALE GENOMIC DNA]</scope>
    <source>
        <strain evidence="9">H4-8 / FGSC 9210</strain>
    </source>
</reference>
<feature type="region of interest" description="Disordered" evidence="5">
    <location>
        <begin position="14"/>
        <end position="54"/>
    </location>
</feature>
<dbReference type="PROSITE" id="PS50850">
    <property type="entry name" value="MFS"/>
    <property type="match status" value="1"/>
</dbReference>
<feature type="transmembrane region" description="Helical" evidence="6">
    <location>
        <begin position="243"/>
        <end position="262"/>
    </location>
</feature>
<feature type="compositionally biased region" description="Basic and acidic residues" evidence="5">
    <location>
        <begin position="29"/>
        <end position="39"/>
    </location>
</feature>
<keyword evidence="4 6" id="KW-0472">Membrane</keyword>
<dbReference type="RefSeq" id="XP_003035628.1">
    <property type="nucleotide sequence ID" value="XM_003035582.1"/>
</dbReference>
<dbReference type="Pfam" id="PF07690">
    <property type="entry name" value="MFS_1"/>
    <property type="match status" value="1"/>
</dbReference>
<dbReference type="KEGG" id="scm:SCHCO_02482172"/>
<feature type="transmembrane region" description="Helical" evidence="6">
    <location>
        <begin position="489"/>
        <end position="508"/>
    </location>
</feature>
<feature type="domain" description="Major facilitator superfamily (MFS) profile" evidence="7">
    <location>
        <begin position="82"/>
        <end position="512"/>
    </location>
</feature>
<dbReference type="GeneID" id="9587202"/>
<dbReference type="Gene3D" id="1.20.1250.20">
    <property type="entry name" value="MFS general substrate transporter like domains"/>
    <property type="match status" value="1"/>
</dbReference>
<keyword evidence="9" id="KW-1185">Reference proteome</keyword>
<dbReference type="PANTHER" id="PTHR23502:SF134">
    <property type="entry name" value="MAJOR FACILITATOR SUPERFAMILY (MFS) PROFILE DOMAIN-CONTAINING PROTEIN-RELATED"/>
    <property type="match status" value="1"/>
</dbReference>
<feature type="transmembrane region" description="Helical" evidence="6">
    <location>
        <begin position="175"/>
        <end position="198"/>
    </location>
</feature>
<feature type="compositionally biased region" description="Basic residues" evidence="5">
    <location>
        <begin position="18"/>
        <end position="28"/>
    </location>
</feature>
<comment type="subcellular location">
    <subcellularLocation>
        <location evidence="1">Membrane</location>
        <topology evidence="1">Multi-pass membrane protein</topology>
    </subcellularLocation>
</comment>
<feature type="transmembrane region" description="Helical" evidence="6">
    <location>
        <begin position="83"/>
        <end position="101"/>
    </location>
</feature>
<dbReference type="HOGENOM" id="CLU_008455_0_4_1"/>
<evidence type="ECO:0000256" key="2">
    <source>
        <dbReference type="ARBA" id="ARBA00022692"/>
    </source>
</evidence>
<keyword evidence="3 6" id="KW-1133">Transmembrane helix</keyword>
<dbReference type="CDD" id="cd17323">
    <property type="entry name" value="MFS_Tpo1_MDR_like"/>
    <property type="match status" value="1"/>
</dbReference>
<evidence type="ECO:0000256" key="3">
    <source>
        <dbReference type="ARBA" id="ARBA00022989"/>
    </source>
</evidence>
<dbReference type="InterPro" id="IPR036259">
    <property type="entry name" value="MFS_trans_sf"/>
</dbReference>
<dbReference type="Proteomes" id="UP000007431">
    <property type="component" value="Unassembled WGS sequence"/>
</dbReference>
<dbReference type="SUPFAM" id="SSF103473">
    <property type="entry name" value="MFS general substrate transporter"/>
    <property type="match status" value="1"/>
</dbReference>
<organism evidence="9">
    <name type="scientific">Schizophyllum commune (strain H4-8 / FGSC 9210)</name>
    <name type="common">Split gill fungus</name>
    <dbReference type="NCBI Taxonomy" id="578458"/>
    <lineage>
        <taxon>Eukaryota</taxon>
        <taxon>Fungi</taxon>
        <taxon>Dikarya</taxon>
        <taxon>Basidiomycota</taxon>
        <taxon>Agaricomycotina</taxon>
        <taxon>Agaricomycetes</taxon>
        <taxon>Agaricomycetidae</taxon>
        <taxon>Agaricales</taxon>
        <taxon>Schizophyllaceae</taxon>
        <taxon>Schizophyllum</taxon>
    </lineage>
</organism>
<dbReference type="AlphaFoldDB" id="D8PUI0"/>
<feature type="compositionally biased region" description="Low complexity" evidence="5">
    <location>
        <begin position="41"/>
        <end position="50"/>
    </location>
</feature>
<dbReference type="InterPro" id="IPR020846">
    <property type="entry name" value="MFS_dom"/>
</dbReference>
<keyword evidence="2 6" id="KW-0812">Transmembrane</keyword>
<dbReference type="VEuPathDB" id="FungiDB:SCHCODRAFT_02482172"/>
<evidence type="ECO:0000256" key="6">
    <source>
        <dbReference type="SAM" id="Phobius"/>
    </source>
</evidence>
<proteinExistence type="predicted"/>
<dbReference type="InParanoid" id="D8PUI0"/>
<dbReference type="OrthoDB" id="5376138at2759"/>
<evidence type="ECO:0000313" key="9">
    <source>
        <dbReference type="Proteomes" id="UP000007431"/>
    </source>
</evidence>
<feature type="transmembrane region" description="Helical" evidence="6">
    <location>
        <begin position="210"/>
        <end position="231"/>
    </location>
</feature>
<feature type="transmembrane region" description="Helical" evidence="6">
    <location>
        <begin position="309"/>
        <end position="331"/>
    </location>
</feature>
<feature type="transmembrane region" description="Helical" evidence="6">
    <location>
        <begin position="121"/>
        <end position="139"/>
    </location>
</feature>
<sequence length="529" mass="58472">MDPRFHLTSELDLPAHNFPHHHHHGHGHDHREASEETAEKTSGATTSTRSGTKDLEGFEEPLYVDWEDGDPRNPVNFSRRKKWLITAMGAFFTLSSAATAGSYNMGFGSMLRDIKATQLEATTGLSLYALGFGVTPLLTSSFSEELGRRPLYIGSGIIYTLMYLMVAEAKNIETVLIARFLQGAAGSTGSTMVGGTIADIWPAAERGIPMALFSIAAIGGTGLGPVASGWIEMNPHLGWRWIQWIQMIISGVFFCIVPFVMSETRSPVLLTRLAKKLRRETGDRRYRARIEDERASLRQLIYISCTRPIYLLLTEPIVIAFSAWVGFAWGILYCLIESISGVFRDVHGFTVGQVGTVFAAMPIGATIGWAINLYQERLYRKYFPVRGADARLYSACGAAVLLPIAMFIYAWCAYPTITWVAQAIGIVLFTTAAFVIYNGVFSYLADCYGPFASSALAGQSLARNLMGFAFPLFTTQMFDALGYRWGNTLFALVAVVLMPIPFILLFWGPKIRRSSKFSRMVLEQQAAGK</sequence>
<evidence type="ECO:0000256" key="1">
    <source>
        <dbReference type="ARBA" id="ARBA00004141"/>
    </source>
</evidence>
<dbReference type="OMA" id="MTWIACA"/>
<name>D8PUI0_SCHCM</name>
<evidence type="ECO:0000256" key="4">
    <source>
        <dbReference type="ARBA" id="ARBA00023136"/>
    </source>
</evidence>
<dbReference type="GO" id="GO:0005886">
    <property type="term" value="C:plasma membrane"/>
    <property type="evidence" value="ECO:0007669"/>
    <property type="project" value="TreeGrafter"/>
</dbReference>
<dbReference type="GO" id="GO:0022857">
    <property type="term" value="F:transmembrane transporter activity"/>
    <property type="evidence" value="ECO:0007669"/>
    <property type="project" value="InterPro"/>
</dbReference>
<evidence type="ECO:0000259" key="7">
    <source>
        <dbReference type="PROSITE" id="PS50850"/>
    </source>
</evidence>
<feature type="transmembrane region" description="Helical" evidence="6">
    <location>
        <begin position="351"/>
        <end position="371"/>
    </location>
</feature>
<accession>D8PUI0</accession>
<dbReference type="PANTHER" id="PTHR23502">
    <property type="entry name" value="MAJOR FACILITATOR SUPERFAMILY"/>
    <property type="match status" value="1"/>
</dbReference>
<evidence type="ECO:0000313" key="8">
    <source>
        <dbReference type="EMBL" id="EFJ00726.1"/>
    </source>
</evidence>